<evidence type="ECO:0000313" key="9">
    <source>
        <dbReference type="EMBL" id="KAG7331656.1"/>
    </source>
</evidence>
<dbReference type="EMBL" id="JAHKSW010000006">
    <property type="protein sequence ID" value="KAG7331656.1"/>
    <property type="molecule type" value="Genomic_DNA"/>
</dbReference>
<comment type="subcellular location">
    <subcellularLocation>
        <location evidence="1">Nucleus</location>
    </subcellularLocation>
</comment>
<feature type="region of interest" description="Disordered" evidence="7">
    <location>
        <begin position="463"/>
        <end position="494"/>
    </location>
</feature>
<keyword evidence="4" id="KW-0805">Transcription regulation</keyword>
<evidence type="ECO:0000256" key="3">
    <source>
        <dbReference type="ARBA" id="ARBA00022491"/>
    </source>
</evidence>
<dbReference type="InterPro" id="IPR050548">
    <property type="entry name" value="PcG_chromatin_remod_factors"/>
</dbReference>
<evidence type="ECO:0000313" key="10">
    <source>
        <dbReference type="Proteomes" id="UP000824219"/>
    </source>
</evidence>
<feature type="compositionally biased region" description="Basic residues" evidence="7">
    <location>
        <begin position="188"/>
        <end position="198"/>
    </location>
</feature>
<dbReference type="InterPro" id="IPR001660">
    <property type="entry name" value="SAM"/>
</dbReference>
<dbReference type="GO" id="GO:0005634">
    <property type="term" value="C:nucleus"/>
    <property type="evidence" value="ECO:0007669"/>
    <property type="project" value="UniProtKB-SubCell"/>
</dbReference>
<feature type="compositionally biased region" description="Polar residues" evidence="7">
    <location>
        <begin position="151"/>
        <end position="162"/>
    </location>
</feature>
<dbReference type="FunFam" id="1.10.150.50:FF:000018">
    <property type="entry name" value="Polycomb protein scmh1 isoform 4"/>
    <property type="match status" value="1"/>
</dbReference>
<keyword evidence="10" id="KW-1185">Reference proteome</keyword>
<feature type="compositionally biased region" description="Low complexity" evidence="7">
    <location>
        <begin position="382"/>
        <end position="391"/>
    </location>
</feature>
<evidence type="ECO:0000256" key="1">
    <source>
        <dbReference type="ARBA" id="ARBA00004123"/>
    </source>
</evidence>
<dbReference type="InterPro" id="IPR033763">
    <property type="entry name" value="SCML2_RBR"/>
</dbReference>
<evidence type="ECO:0000256" key="7">
    <source>
        <dbReference type="SAM" id="MobiDB-lite"/>
    </source>
</evidence>
<dbReference type="OrthoDB" id="5912862at2759"/>
<sequence length="564" mass="61565">MSTPWRAENPRGVCLLSSPQPKKRFIRISRARRSANRARGFRGEAVVRSVSLHALQTHEDQLTAITTRNAECNVKAGVCVAEGMRLRGRDLEDSTSSWIPSVLGVQSVRLRLRLDRRTDRGRSLWQLVDLSGETVPSGQGLWDRTPPTCSESLMSIPTAASGQTGGGDMQSPGAISPSFLPPPSGKVPGRKRGRPPLKRHPEYQSRYPESLPPIKVPKKRGRKPGFKLKSRLAMTPLAISPPSSTPEPDMSSIPQDAATVPHSATPEVLTVCIYVNKQVNTGPNLDRQKVMQLPDHLGPARPSVVLQQAVQGCIDSAYQQKTVFTLLTQGYGGEKISATFDGKQHLLSLPVVNSVGYVLRFLKKLCRSLLCENLFSDQPIAPSSSPSSSSSAHTDKHSDGQSKSTDSIVDDYHSESIESKRYSVDHSDTAFGVMTSSYIASKSNYGFRTGAAYSSGGVCRPAASPSSFQEGNRSAYSPSPEAGESKPPPSKDPSRWSVEEVVWFIKDADPQALGPHVELFRKHEIDGDALLLLKSDMIMKYLGLKLGPALKLCYHIDKLKQTKF</sequence>
<accession>A0A9D3SNT7</accession>
<evidence type="ECO:0000256" key="6">
    <source>
        <dbReference type="ARBA" id="ARBA00023242"/>
    </source>
</evidence>
<evidence type="ECO:0000256" key="5">
    <source>
        <dbReference type="ARBA" id="ARBA00023163"/>
    </source>
</evidence>
<dbReference type="CDD" id="cd09578">
    <property type="entry name" value="SAM_Scm"/>
    <property type="match status" value="1"/>
</dbReference>
<dbReference type="SMART" id="SM00454">
    <property type="entry name" value="SAM"/>
    <property type="match status" value="1"/>
</dbReference>
<proteinExistence type="inferred from homology"/>
<keyword evidence="5" id="KW-0804">Transcription</keyword>
<dbReference type="PANTHER" id="PTHR12247:SF85">
    <property type="entry name" value="SEX COMB ON MIDLEG-LIKE PROTEIN 4"/>
    <property type="match status" value="1"/>
</dbReference>
<evidence type="ECO:0000256" key="2">
    <source>
        <dbReference type="ARBA" id="ARBA00008469"/>
    </source>
</evidence>
<comment type="similarity">
    <text evidence="2">Belongs to the SCM family.</text>
</comment>
<dbReference type="GO" id="GO:0042393">
    <property type="term" value="F:histone binding"/>
    <property type="evidence" value="ECO:0007669"/>
    <property type="project" value="TreeGrafter"/>
</dbReference>
<feature type="region of interest" description="Disordered" evidence="7">
    <location>
        <begin position="151"/>
        <end position="223"/>
    </location>
</feature>
<dbReference type="InterPro" id="IPR013761">
    <property type="entry name" value="SAM/pointed_sf"/>
</dbReference>
<dbReference type="GO" id="GO:0003682">
    <property type="term" value="F:chromatin binding"/>
    <property type="evidence" value="ECO:0007669"/>
    <property type="project" value="TreeGrafter"/>
</dbReference>
<keyword evidence="3" id="KW-0678">Repressor</keyword>
<dbReference type="Gene3D" id="3.90.1150.190">
    <property type="entry name" value="SLED domain"/>
    <property type="match status" value="1"/>
</dbReference>
<comment type="caution">
    <text evidence="9">The sequence shown here is derived from an EMBL/GenBank/DDBJ whole genome shotgun (WGS) entry which is preliminary data.</text>
</comment>
<protein>
    <recommendedName>
        <fullName evidence="8">SAM domain-containing protein</fullName>
    </recommendedName>
</protein>
<name>A0A9D3SNT7_9TELE</name>
<dbReference type="Pfam" id="PF17208">
    <property type="entry name" value="RBR"/>
    <property type="match status" value="1"/>
</dbReference>
<dbReference type="AlphaFoldDB" id="A0A9D3SNT7"/>
<dbReference type="PANTHER" id="PTHR12247">
    <property type="entry name" value="POLYCOMB GROUP PROTEIN"/>
    <property type="match status" value="1"/>
</dbReference>
<reference evidence="9 10" key="1">
    <citation type="submission" date="2021-06" db="EMBL/GenBank/DDBJ databases">
        <title>Chromosome-level genome assembly of the red-tail catfish (Hemibagrus wyckioides).</title>
        <authorList>
            <person name="Shao F."/>
        </authorList>
    </citation>
    <scope>NUCLEOTIDE SEQUENCE [LARGE SCALE GENOMIC DNA]</scope>
    <source>
        <strain evidence="9">EC202008001</strain>
        <tissue evidence="9">Blood</tissue>
    </source>
</reference>
<dbReference type="FunFam" id="3.90.1150.190:FF:000001">
    <property type="entry name" value="Polycomb protein scmh1 isoform 4"/>
    <property type="match status" value="1"/>
</dbReference>
<feature type="region of interest" description="Disordered" evidence="7">
    <location>
        <begin position="380"/>
        <end position="408"/>
    </location>
</feature>
<keyword evidence="6" id="KW-0539">Nucleus</keyword>
<dbReference type="InterPro" id="IPR047531">
    <property type="entry name" value="SAM_Scm-like"/>
</dbReference>
<dbReference type="Pfam" id="PF00536">
    <property type="entry name" value="SAM_1"/>
    <property type="match status" value="1"/>
</dbReference>
<dbReference type="SUPFAM" id="SSF47769">
    <property type="entry name" value="SAM/Pointed domain"/>
    <property type="match status" value="1"/>
</dbReference>
<feature type="domain" description="SAM" evidence="8">
    <location>
        <begin position="493"/>
        <end position="562"/>
    </location>
</feature>
<dbReference type="Proteomes" id="UP000824219">
    <property type="component" value="Linkage Group LG06"/>
</dbReference>
<dbReference type="InterPro" id="IPR021987">
    <property type="entry name" value="SLED"/>
</dbReference>
<organism evidence="9 10">
    <name type="scientific">Hemibagrus wyckioides</name>
    <dbReference type="NCBI Taxonomy" id="337641"/>
    <lineage>
        <taxon>Eukaryota</taxon>
        <taxon>Metazoa</taxon>
        <taxon>Chordata</taxon>
        <taxon>Craniata</taxon>
        <taxon>Vertebrata</taxon>
        <taxon>Euteleostomi</taxon>
        <taxon>Actinopterygii</taxon>
        <taxon>Neopterygii</taxon>
        <taxon>Teleostei</taxon>
        <taxon>Ostariophysi</taxon>
        <taxon>Siluriformes</taxon>
        <taxon>Bagridae</taxon>
        <taxon>Hemibagrus</taxon>
    </lineage>
</organism>
<dbReference type="GO" id="GO:0045892">
    <property type="term" value="P:negative regulation of DNA-templated transcription"/>
    <property type="evidence" value="ECO:0007669"/>
    <property type="project" value="TreeGrafter"/>
</dbReference>
<dbReference type="Pfam" id="PF12140">
    <property type="entry name" value="SLED"/>
    <property type="match status" value="1"/>
</dbReference>
<gene>
    <name evidence="9" type="ORF">KOW79_005625</name>
</gene>
<evidence type="ECO:0000259" key="8">
    <source>
        <dbReference type="SMART" id="SM00454"/>
    </source>
</evidence>
<dbReference type="InterPro" id="IPR038348">
    <property type="entry name" value="SLED_sf"/>
</dbReference>
<dbReference type="Gene3D" id="1.10.150.50">
    <property type="entry name" value="Transcription Factor, Ets-1"/>
    <property type="match status" value="1"/>
</dbReference>
<feature type="compositionally biased region" description="Polar residues" evidence="7">
    <location>
        <begin position="464"/>
        <end position="477"/>
    </location>
</feature>
<evidence type="ECO:0000256" key="4">
    <source>
        <dbReference type="ARBA" id="ARBA00023015"/>
    </source>
</evidence>